<evidence type="ECO:0000313" key="2">
    <source>
        <dbReference type="EMBL" id="GJS66855.1"/>
    </source>
</evidence>
<protein>
    <submittedName>
        <fullName evidence="2">Uncharacterized protein</fullName>
    </submittedName>
</protein>
<dbReference type="Proteomes" id="UP001151760">
    <property type="component" value="Unassembled WGS sequence"/>
</dbReference>
<evidence type="ECO:0000256" key="1">
    <source>
        <dbReference type="SAM" id="MobiDB-lite"/>
    </source>
</evidence>
<reference evidence="2" key="2">
    <citation type="submission" date="2022-01" db="EMBL/GenBank/DDBJ databases">
        <authorList>
            <person name="Yamashiro T."/>
            <person name="Shiraishi A."/>
            <person name="Satake H."/>
            <person name="Nakayama K."/>
        </authorList>
    </citation>
    <scope>NUCLEOTIDE SEQUENCE</scope>
</reference>
<reference evidence="2" key="1">
    <citation type="journal article" date="2022" name="Int. J. Mol. Sci.">
        <title>Draft Genome of Tanacetum Coccineum: Genomic Comparison of Closely Related Tanacetum-Family Plants.</title>
        <authorList>
            <person name="Yamashiro T."/>
            <person name="Shiraishi A."/>
            <person name="Nakayama K."/>
            <person name="Satake H."/>
        </authorList>
    </citation>
    <scope>NUCLEOTIDE SEQUENCE</scope>
</reference>
<proteinExistence type="predicted"/>
<keyword evidence="3" id="KW-1185">Reference proteome</keyword>
<accession>A0ABQ4XNH9</accession>
<sequence>MGYGHRRSEENGYRHLWRHWEVGSYKNQGQRLEKYSGEARPSEDSSAPELVAPTLVRQSTIVVYEETRQEDHNDSLAQCDN</sequence>
<organism evidence="2 3">
    <name type="scientific">Tanacetum coccineum</name>
    <dbReference type="NCBI Taxonomy" id="301880"/>
    <lineage>
        <taxon>Eukaryota</taxon>
        <taxon>Viridiplantae</taxon>
        <taxon>Streptophyta</taxon>
        <taxon>Embryophyta</taxon>
        <taxon>Tracheophyta</taxon>
        <taxon>Spermatophyta</taxon>
        <taxon>Magnoliopsida</taxon>
        <taxon>eudicotyledons</taxon>
        <taxon>Gunneridae</taxon>
        <taxon>Pentapetalae</taxon>
        <taxon>asterids</taxon>
        <taxon>campanulids</taxon>
        <taxon>Asterales</taxon>
        <taxon>Asteraceae</taxon>
        <taxon>Asteroideae</taxon>
        <taxon>Anthemideae</taxon>
        <taxon>Anthemidinae</taxon>
        <taxon>Tanacetum</taxon>
    </lineage>
</organism>
<gene>
    <name evidence="2" type="ORF">Tco_0681419</name>
</gene>
<feature type="region of interest" description="Disordered" evidence="1">
    <location>
        <begin position="29"/>
        <end position="49"/>
    </location>
</feature>
<evidence type="ECO:0000313" key="3">
    <source>
        <dbReference type="Proteomes" id="UP001151760"/>
    </source>
</evidence>
<feature type="compositionally biased region" description="Basic and acidic residues" evidence="1">
    <location>
        <begin position="31"/>
        <end position="43"/>
    </location>
</feature>
<comment type="caution">
    <text evidence="2">The sequence shown here is derived from an EMBL/GenBank/DDBJ whole genome shotgun (WGS) entry which is preliminary data.</text>
</comment>
<dbReference type="EMBL" id="BQNB010009678">
    <property type="protein sequence ID" value="GJS66855.1"/>
    <property type="molecule type" value="Genomic_DNA"/>
</dbReference>
<name>A0ABQ4XNH9_9ASTR</name>